<protein>
    <recommendedName>
        <fullName evidence="4">Capsule assembly Wzi family protein</fullName>
    </recommendedName>
</protein>
<sequence>MKIIKYLMAAMLPLCAATAGARGDSLTYKIELSGKASTGEYAPLWFTANRYGLSSERPNSGYLRAGVKYDTDLGKGWSVEAGLDLAGTIDQTAPFVVQQAYADISWKVINLSIGSKERGAFPLEKDMRLSSGMMVEGPNARPIPQVRLEVKKYWDVPFTKGWLGIKGHIGYGVMTDGGWREDFVAAGQKFSKNNIYHTKSLMFRVGNVEKFPLTMEIGMLETAQFGGSLWQKNADGSITCVANMPNGIKDFFKALIPKQESTLENIDGNHTGSWNFALNYEAKTWKARLYYEHFFDDHSQLTWQYGRWKDGHIGVEITVPKNPFVTKVLWEGLNTTDQTGPILYDGVGGSFGDLQMSGRDNYYNHMTYPWTHWGQNIGNPFVVGPSYNSDGRLYFRSNRVKAHHIGLSGDPSDEWTYRMLLSFARHWGTYDEPLDEKRHQNSMLFEVSYSPKSLKGWQFTASCGVDDGNYLGNSTGGMLTIRKTGLLWAK</sequence>
<feature type="chain" id="PRO_5038130142" description="Capsule assembly Wzi family protein" evidence="1">
    <location>
        <begin position="22"/>
        <end position="490"/>
    </location>
</feature>
<accession>A0A938WS16</accession>
<evidence type="ECO:0000256" key="1">
    <source>
        <dbReference type="SAM" id="SignalP"/>
    </source>
</evidence>
<name>A0A938WS16_9BACT</name>
<keyword evidence="1" id="KW-0732">Signal</keyword>
<dbReference type="Proteomes" id="UP000706891">
    <property type="component" value="Unassembled WGS sequence"/>
</dbReference>
<feature type="signal peptide" evidence="1">
    <location>
        <begin position="1"/>
        <end position="21"/>
    </location>
</feature>
<dbReference type="AlphaFoldDB" id="A0A938WS16"/>
<dbReference type="EMBL" id="JACJJG010000029">
    <property type="protein sequence ID" value="MBM6673621.1"/>
    <property type="molecule type" value="Genomic_DNA"/>
</dbReference>
<proteinExistence type="predicted"/>
<organism evidence="2 3">
    <name type="scientific">Marseilla massiliensis</name>
    <dbReference type="NCBI Taxonomy" id="1841864"/>
    <lineage>
        <taxon>Bacteria</taxon>
        <taxon>Pseudomonadati</taxon>
        <taxon>Bacteroidota</taxon>
        <taxon>Bacteroidia</taxon>
        <taxon>Bacteroidales</taxon>
        <taxon>Prevotellaceae</taxon>
        <taxon>Marseilla</taxon>
    </lineage>
</organism>
<dbReference type="RefSeq" id="WP_205104426.1">
    <property type="nucleotide sequence ID" value="NZ_JACJJG010000029.1"/>
</dbReference>
<evidence type="ECO:0008006" key="4">
    <source>
        <dbReference type="Google" id="ProtNLM"/>
    </source>
</evidence>
<evidence type="ECO:0000313" key="3">
    <source>
        <dbReference type="Proteomes" id="UP000706891"/>
    </source>
</evidence>
<gene>
    <name evidence="2" type="ORF">H6A34_07010</name>
</gene>
<comment type="caution">
    <text evidence="2">The sequence shown here is derived from an EMBL/GenBank/DDBJ whole genome shotgun (WGS) entry which is preliminary data.</text>
</comment>
<keyword evidence="3" id="KW-1185">Reference proteome</keyword>
<evidence type="ECO:0000313" key="2">
    <source>
        <dbReference type="EMBL" id="MBM6673621.1"/>
    </source>
</evidence>
<reference evidence="2" key="1">
    <citation type="submission" date="2020-08" db="EMBL/GenBank/DDBJ databases">
        <authorList>
            <person name="Cejkova D."/>
            <person name="Kubasova T."/>
            <person name="Jahodarova E."/>
            <person name="Rychlik I."/>
        </authorList>
    </citation>
    <scope>NUCLEOTIDE SEQUENCE</scope>
    <source>
        <strain evidence="2">An824</strain>
    </source>
</reference>
<reference evidence="2" key="2">
    <citation type="journal article" date="2021" name="Sci. Rep.">
        <title>The distribution of antibiotic resistance genes in chicken gut microbiota commensals.</title>
        <authorList>
            <person name="Juricova H."/>
            <person name="Matiasovicova J."/>
            <person name="Kubasova T."/>
            <person name="Cejkova D."/>
            <person name="Rychlik I."/>
        </authorList>
    </citation>
    <scope>NUCLEOTIDE SEQUENCE</scope>
    <source>
        <strain evidence="2">An824</strain>
    </source>
</reference>